<sequence length="76" mass="8774">MARGMALWPCWFSNKQRTVLESERCMHKMSTKHITIECTPQRITFDHDNGVNHNAGSFDVAIQDRPFLCKFSGESE</sequence>
<protein>
    <submittedName>
        <fullName evidence="1">Uncharacterized protein</fullName>
    </submittedName>
</protein>
<evidence type="ECO:0000313" key="2">
    <source>
        <dbReference type="Proteomes" id="UP001162060"/>
    </source>
</evidence>
<dbReference type="AlphaFoldDB" id="A0AAV1T1F4"/>
<name>A0AAV1T1F4_9STRA</name>
<gene>
    <name evidence="1" type="ORF">PM001_LOCUS536</name>
</gene>
<evidence type="ECO:0000313" key="1">
    <source>
        <dbReference type="EMBL" id="CAK7893109.1"/>
    </source>
</evidence>
<dbReference type="EMBL" id="CAKLBY020000003">
    <property type="protein sequence ID" value="CAK7893109.1"/>
    <property type="molecule type" value="Genomic_DNA"/>
</dbReference>
<comment type="caution">
    <text evidence="1">The sequence shown here is derived from an EMBL/GenBank/DDBJ whole genome shotgun (WGS) entry which is preliminary data.</text>
</comment>
<organism evidence="1 2">
    <name type="scientific">Peronospora matthiolae</name>
    <dbReference type="NCBI Taxonomy" id="2874970"/>
    <lineage>
        <taxon>Eukaryota</taxon>
        <taxon>Sar</taxon>
        <taxon>Stramenopiles</taxon>
        <taxon>Oomycota</taxon>
        <taxon>Peronosporomycetes</taxon>
        <taxon>Peronosporales</taxon>
        <taxon>Peronosporaceae</taxon>
        <taxon>Peronospora</taxon>
    </lineage>
</organism>
<reference evidence="1" key="1">
    <citation type="submission" date="2024-01" db="EMBL/GenBank/DDBJ databases">
        <authorList>
            <person name="Webb A."/>
        </authorList>
    </citation>
    <scope>NUCLEOTIDE SEQUENCE</scope>
    <source>
        <strain evidence="1">Pm1</strain>
    </source>
</reference>
<accession>A0AAV1T1F4</accession>
<proteinExistence type="predicted"/>
<dbReference type="Proteomes" id="UP001162060">
    <property type="component" value="Unassembled WGS sequence"/>
</dbReference>